<accession>A0ACD5W2T6</accession>
<reference evidence="1" key="2">
    <citation type="submission" date="2025-09" db="UniProtKB">
        <authorList>
            <consortium name="EnsemblPlants"/>
        </authorList>
    </citation>
    <scope>IDENTIFICATION</scope>
</reference>
<name>A0ACD5W2T6_AVESA</name>
<dbReference type="Proteomes" id="UP001732700">
    <property type="component" value="Chromosome 3D"/>
</dbReference>
<evidence type="ECO:0000313" key="1">
    <source>
        <dbReference type="EnsemblPlants" id="AVESA.00010b.r2.3DG0566500.1.CDS"/>
    </source>
</evidence>
<keyword evidence="2" id="KW-1185">Reference proteome</keyword>
<proteinExistence type="predicted"/>
<dbReference type="EnsemblPlants" id="AVESA.00010b.r2.3DG0566500.1">
    <property type="protein sequence ID" value="AVESA.00010b.r2.3DG0566500.1.CDS"/>
    <property type="gene ID" value="AVESA.00010b.r2.3DG0566500"/>
</dbReference>
<evidence type="ECO:0000313" key="2">
    <source>
        <dbReference type="Proteomes" id="UP001732700"/>
    </source>
</evidence>
<protein>
    <submittedName>
        <fullName evidence="1">Uncharacterized protein</fullName>
    </submittedName>
</protein>
<sequence>MQVVGSARRRRRHDRLSKLSDATMGRILSFLPAKEAARASAPSSRWRNAYAGVDAVSLEQPESPIPDYKDYGCGCMDCSYGRPVDPNPKPPFTATVTAALLARHRVPAAPAPPLRALRVALDYYRREDASTVDHWVSYALKYAAPAPVGLELDLRLRRVPICARPYSLSATSSRKRSRSSDTAEEEEEGEKSVSDDDSSRWPQYTVPVSLFSCAALRSLSLGPCTLSPPASASLPSLETLLLARVSDHEQSVQRLVDACPRLTDLTLEACGTVTALYLDDNNRRLRKLAIRCCHKLAFVAVDDRLHSLEYRGAVPDRPLFAFRGGGLSKLTSCTIDICGKEVSSAQELTKLGKFLKLVAAPTNHLHLRSARLGCGVEHDALLTSLPVFTSLLHLELTGRLPHRDGDAAVTAVSRILLHAPSLEVLSLFLDTDPGDKILHERESWDDYKEGELLGAHPLRYNKHDEVLGRHHTAGGDHPCLSEETSIMNTLYVFYGEDINRDGPSGLDLSRCETKNMIVEELVNVSFTDVRRRIRAEFGLEMTRKKMTVEAVICKRVGEDYRWALRQFIDASDEPGSSTAAGELQLSIAAMAINMEMTEERHVEDALVPTQNNGPYSMAVFDLNERIEG</sequence>
<reference evidence="1" key="1">
    <citation type="submission" date="2021-05" db="EMBL/GenBank/DDBJ databases">
        <authorList>
            <person name="Scholz U."/>
            <person name="Mascher M."/>
            <person name="Fiebig A."/>
        </authorList>
    </citation>
    <scope>NUCLEOTIDE SEQUENCE [LARGE SCALE GENOMIC DNA]</scope>
</reference>
<organism evidence="1 2">
    <name type="scientific">Avena sativa</name>
    <name type="common">Oat</name>
    <dbReference type="NCBI Taxonomy" id="4498"/>
    <lineage>
        <taxon>Eukaryota</taxon>
        <taxon>Viridiplantae</taxon>
        <taxon>Streptophyta</taxon>
        <taxon>Embryophyta</taxon>
        <taxon>Tracheophyta</taxon>
        <taxon>Spermatophyta</taxon>
        <taxon>Magnoliopsida</taxon>
        <taxon>Liliopsida</taxon>
        <taxon>Poales</taxon>
        <taxon>Poaceae</taxon>
        <taxon>BOP clade</taxon>
        <taxon>Pooideae</taxon>
        <taxon>Poodae</taxon>
        <taxon>Poeae</taxon>
        <taxon>Poeae Chloroplast Group 1 (Aveneae type)</taxon>
        <taxon>Aveninae</taxon>
        <taxon>Avena</taxon>
    </lineage>
</organism>